<comment type="function">
    <text evidence="5">Bidirectionally degrades single-stranded DNA into large acid-insoluble oligonucleotides, which are then degraded further into small acid-soluble oligonucleotides.</text>
</comment>
<comment type="subcellular location">
    <subcellularLocation>
        <location evidence="5 6">Cytoplasm</location>
    </subcellularLocation>
</comment>
<sequence length="418" mass="46765">MVWICGEISNLRIPSSGHAYFTLKDDKAQIAAVMFRGQLRRLRFDLDDGLTIIAMGRITVYEPRGNYQIVLEYAEPKGAGALQLAFEQLKAKLAAEGLFDERHKQPLPFMPRTIAVITSPTGAVIRDILHVIGRRFPNVRVEVLPVRVQGDAAPAEIVRALRIANVRARADVIVLARGGGSLEDLAPFNAEAVARAVFDSRIPVVSAVGHETDFTIADFVADVRAPTPSAAAELVVPVKAELRRHHVLLAQRMAGAMMRMATRWRERLDRANRSMVHPIRKVQENRLRLDDWTERLQRAVRHILQNRRTATAQADHRLQRGNPMVMVRERRQRVEMLAFRLTRGMDGQVAACKGRLAAGHAALDALSPRSVLRRGYSITRKVNTQIVVTYSDSVHSGEPLEVILARGRLQVTVDRIED</sequence>
<dbReference type="CDD" id="cd04489">
    <property type="entry name" value="ExoVII_LU_OBF"/>
    <property type="match status" value="1"/>
</dbReference>
<keyword evidence="1 5" id="KW-0963">Cytoplasm</keyword>
<dbReference type="GO" id="GO:0008855">
    <property type="term" value="F:exodeoxyribonuclease VII activity"/>
    <property type="evidence" value="ECO:0007669"/>
    <property type="project" value="UniProtKB-UniRule"/>
</dbReference>
<accession>A0AA41RCE9</accession>
<comment type="catalytic activity">
    <reaction evidence="5 6">
        <text>Exonucleolytic cleavage in either 5'- to 3'- or 3'- to 5'-direction to yield nucleoside 5'-phosphates.</text>
        <dbReference type="EC" id="3.1.11.6"/>
    </reaction>
</comment>
<dbReference type="Pfam" id="PF13742">
    <property type="entry name" value="tRNA_anti_2"/>
    <property type="match status" value="1"/>
</dbReference>
<evidence type="ECO:0000256" key="1">
    <source>
        <dbReference type="ARBA" id="ARBA00022490"/>
    </source>
</evidence>
<dbReference type="Pfam" id="PF02601">
    <property type="entry name" value="Exonuc_VII_L"/>
    <property type="match status" value="1"/>
</dbReference>
<comment type="caution">
    <text evidence="9">The sequence shown here is derived from an EMBL/GenBank/DDBJ whole genome shotgun (WGS) entry which is preliminary data.</text>
</comment>
<reference evidence="9" key="1">
    <citation type="submission" date="2022-04" db="EMBL/GenBank/DDBJ databases">
        <title>Desulfatitalea alkaliphila sp. nov., a novel anaerobic sulfate-reducing bacterium isolated from terrestrial mud volcano, Taman Peninsula, Russia.</title>
        <authorList>
            <person name="Khomyakova M.A."/>
            <person name="Merkel A.Y."/>
            <person name="Slobodkin A.I."/>
        </authorList>
    </citation>
    <scope>NUCLEOTIDE SEQUENCE</scope>
    <source>
        <strain evidence="9">M08but</strain>
    </source>
</reference>
<evidence type="ECO:0000256" key="2">
    <source>
        <dbReference type="ARBA" id="ARBA00022722"/>
    </source>
</evidence>
<evidence type="ECO:0000256" key="4">
    <source>
        <dbReference type="ARBA" id="ARBA00022839"/>
    </source>
</evidence>
<dbReference type="InterPro" id="IPR020579">
    <property type="entry name" value="Exonuc_VII_lsu_C"/>
</dbReference>
<organism evidence="9 10">
    <name type="scientific">Desulfatitalea alkaliphila</name>
    <dbReference type="NCBI Taxonomy" id="2929485"/>
    <lineage>
        <taxon>Bacteria</taxon>
        <taxon>Pseudomonadati</taxon>
        <taxon>Thermodesulfobacteriota</taxon>
        <taxon>Desulfobacteria</taxon>
        <taxon>Desulfobacterales</taxon>
        <taxon>Desulfosarcinaceae</taxon>
        <taxon>Desulfatitalea</taxon>
    </lineage>
</organism>
<keyword evidence="2 5" id="KW-0540">Nuclease</keyword>
<evidence type="ECO:0000259" key="8">
    <source>
        <dbReference type="Pfam" id="PF13742"/>
    </source>
</evidence>
<dbReference type="PANTHER" id="PTHR30008:SF0">
    <property type="entry name" value="EXODEOXYRIBONUCLEASE 7 LARGE SUBUNIT"/>
    <property type="match status" value="1"/>
</dbReference>
<comment type="subunit">
    <text evidence="5">Heterooligomer composed of large and small subunits.</text>
</comment>
<keyword evidence="4 5" id="KW-0269">Exonuclease</keyword>
<comment type="similarity">
    <text evidence="5 6">Belongs to the XseA family.</text>
</comment>
<dbReference type="HAMAP" id="MF_00378">
    <property type="entry name" value="Exonuc_7_L"/>
    <property type="match status" value="1"/>
</dbReference>
<protein>
    <recommendedName>
        <fullName evidence="5">Exodeoxyribonuclease 7 large subunit</fullName>
        <ecNumber evidence="5">3.1.11.6</ecNumber>
    </recommendedName>
    <alternativeName>
        <fullName evidence="5">Exodeoxyribonuclease VII large subunit</fullName>
        <shortName evidence="5">Exonuclease VII large subunit</shortName>
    </alternativeName>
</protein>
<dbReference type="Proteomes" id="UP001165427">
    <property type="component" value="Unassembled WGS sequence"/>
</dbReference>
<keyword evidence="10" id="KW-1185">Reference proteome</keyword>
<dbReference type="EC" id="3.1.11.6" evidence="5"/>
<evidence type="ECO:0000259" key="7">
    <source>
        <dbReference type="Pfam" id="PF02601"/>
    </source>
</evidence>
<dbReference type="GO" id="GO:0003676">
    <property type="term" value="F:nucleic acid binding"/>
    <property type="evidence" value="ECO:0007669"/>
    <property type="project" value="InterPro"/>
</dbReference>
<dbReference type="InterPro" id="IPR003753">
    <property type="entry name" value="Exonuc_VII_L"/>
</dbReference>
<evidence type="ECO:0000313" key="9">
    <source>
        <dbReference type="EMBL" id="MCJ8502493.1"/>
    </source>
</evidence>
<dbReference type="EMBL" id="JALJRB010000027">
    <property type="protein sequence ID" value="MCJ8502493.1"/>
    <property type="molecule type" value="Genomic_DNA"/>
</dbReference>
<dbReference type="InterPro" id="IPR025824">
    <property type="entry name" value="OB-fold_nuc-bd_dom"/>
</dbReference>
<dbReference type="GO" id="GO:0006308">
    <property type="term" value="P:DNA catabolic process"/>
    <property type="evidence" value="ECO:0007669"/>
    <property type="project" value="UniProtKB-UniRule"/>
</dbReference>
<dbReference type="GO" id="GO:0005737">
    <property type="term" value="C:cytoplasm"/>
    <property type="evidence" value="ECO:0007669"/>
    <property type="project" value="UniProtKB-SubCell"/>
</dbReference>
<evidence type="ECO:0000256" key="5">
    <source>
        <dbReference type="HAMAP-Rule" id="MF_00378"/>
    </source>
</evidence>
<evidence type="ECO:0000313" key="10">
    <source>
        <dbReference type="Proteomes" id="UP001165427"/>
    </source>
</evidence>
<name>A0AA41RCE9_9BACT</name>
<proteinExistence type="inferred from homology"/>
<keyword evidence="3 5" id="KW-0378">Hydrolase</keyword>
<feature type="domain" description="Exonuclease VII large subunit C-terminal" evidence="7">
    <location>
        <begin position="98"/>
        <end position="411"/>
    </location>
</feature>
<evidence type="ECO:0000256" key="3">
    <source>
        <dbReference type="ARBA" id="ARBA00022801"/>
    </source>
</evidence>
<evidence type="ECO:0000256" key="6">
    <source>
        <dbReference type="RuleBase" id="RU004355"/>
    </source>
</evidence>
<gene>
    <name evidence="5 9" type="primary">xseA</name>
    <name evidence="9" type="ORF">MRX98_18090</name>
</gene>
<dbReference type="AlphaFoldDB" id="A0AA41RCE9"/>
<dbReference type="PANTHER" id="PTHR30008">
    <property type="entry name" value="EXODEOXYRIBONUCLEASE 7 LARGE SUBUNIT"/>
    <property type="match status" value="1"/>
</dbReference>
<dbReference type="NCBIfam" id="TIGR00237">
    <property type="entry name" value="xseA"/>
    <property type="match status" value="1"/>
</dbReference>
<dbReference type="GO" id="GO:0009318">
    <property type="term" value="C:exodeoxyribonuclease VII complex"/>
    <property type="evidence" value="ECO:0007669"/>
    <property type="project" value="UniProtKB-UniRule"/>
</dbReference>
<feature type="domain" description="OB-fold nucleic acid binding" evidence="8">
    <location>
        <begin position="2"/>
        <end position="72"/>
    </location>
</feature>